<dbReference type="EMBL" id="JBFAKC010000019">
    <property type="protein sequence ID" value="MEV0712115.1"/>
    <property type="molecule type" value="Genomic_DNA"/>
</dbReference>
<proteinExistence type="predicted"/>
<keyword evidence="2" id="KW-1185">Reference proteome</keyword>
<evidence type="ECO:0000313" key="2">
    <source>
        <dbReference type="Proteomes" id="UP001551695"/>
    </source>
</evidence>
<dbReference type="RefSeq" id="WP_355084371.1">
    <property type="nucleotide sequence ID" value="NZ_JBEXKW010000009.1"/>
</dbReference>
<organism evidence="1 2">
    <name type="scientific">Nocardia aurea</name>
    <dbReference type="NCBI Taxonomy" id="2144174"/>
    <lineage>
        <taxon>Bacteria</taxon>
        <taxon>Bacillati</taxon>
        <taxon>Actinomycetota</taxon>
        <taxon>Actinomycetes</taxon>
        <taxon>Mycobacteriales</taxon>
        <taxon>Nocardiaceae</taxon>
        <taxon>Nocardia</taxon>
    </lineage>
</organism>
<comment type="caution">
    <text evidence="1">The sequence shown here is derived from an EMBL/GenBank/DDBJ whole genome shotgun (WGS) entry which is preliminary data.</text>
</comment>
<reference evidence="1 2" key="1">
    <citation type="submission" date="2024-06" db="EMBL/GenBank/DDBJ databases">
        <title>The Natural Products Discovery Center: Release of the First 8490 Sequenced Strains for Exploring Actinobacteria Biosynthetic Diversity.</title>
        <authorList>
            <person name="Kalkreuter E."/>
            <person name="Kautsar S.A."/>
            <person name="Yang D."/>
            <person name="Bader C.D."/>
            <person name="Teijaro C.N."/>
            <person name="Fluegel L."/>
            <person name="Davis C.M."/>
            <person name="Simpson J.R."/>
            <person name="Lauterbach L."/>
            <person name="Steele A.D."/>
            <person name="Gui C."/>
            <person name="Meng S."/>
            <person name="Li G."/>
            <person name="Viehrig K."/>
            <person name="Ye F."/>
            <person name="Su P."/>
            <person name="Kiefer A.F."/>
            <person name="Nichols A."/>
            <person name="Cepeda A.J."/>
            <person name="Yan W."/>
            <person name="Fan B."/>
            <person name="Jiang Y."/>
            <person name="Adhikari A."/>
            <person name="Zheng C.-J."/>
            <person name="Schuster L."/>
            <person name="Cowan T.M."/>
            <person name="Smanski M.J."/>
            <person name="Chevrette M.G."/>
            <person name="De Carvalho L.P.S."/>
            <person name="Shen B."/>
        </authorList>
    </citation>
    <scope>NUCLEOTIDE SEQUENCE [LARGE SCALE GENOMIC DNA]</scope>
    <source>
        <strain evidence="1 2">NPDC050403</strain>
    </source>
</reference>
<gene>
    <name evidence="1" type="ORF">AB0I48_31600</name>
</gene>
<dbReference type="Proteomes" id="UP001551695">
    <property type="component" value="Unassembled WGS sequence"/>
</dbReference>
<accession>A0ABV3G3V3</accession>
<evidence type="ECO:0000313" key="1">
    <source>
        <dbReference type="EMBL" id="MEV0712115.1"/>
    </source>
</evidence>
<sequence length="103" mass="10756">MIKSGTRLESQVCDTQVIVIKSTEAVDALRCGGAPMVPVGTNKTGKSADAVLDPEFAGGNAMGKRYVHETGAEILVTRPGTGTLDVDATPLRIKESKQLPSSD</sequence>
<protein>
    <submittedName>
        <fullName evidence="1">Uncharacterized protein</fullName>
    </submittedName>
</protein>
<name>A0ABV3G3V3_9NOCA</name>